<reference evidence="9" key="2">
    <citation type="submission" date="2025-08" db="UniProtKB">
        <authorList>
            <consortium name="Ensembl"/>
        </authorList>
    </citation>
    <scope>IDENTIFICATION</scope>
</reference>
<feature type="domain" description="SAM-dependent methyltransferase TRM5/TYW2-type" evidence="8">
    <location>
        <begin position="30"/>
        <end position="288"/>
    </location>
</feature>
<dbReference type="Pfam" id="PF02475">
    <property type="entry name" value="TRM5-TYW2_MTfase"/>
    <property type="match status" value="1"/>
</dbReference>
<dbReference type="Gene3D" id="3.30.300.110">
    <property type="entry name" value="Met-10+ protein-like domains"/>
    <property type="match status" value="1"/>
</dbReference>
<dbReference type="FunFam" id="3.30.300.110:FF:000002">
    <property type="entry name" value="tRNA wybutosine-synthesizing protein 2 homolog"/>
    <property type="match status" value="1"/>
</dbReference>
<evidence type="ECO:0000256" key="2">
    <source>
        <dbReference type="ARBA" id="ARBA00012265"/>
    </source>
</evidence>
<keyword evidence="6" id="KW-0819">tRNA processing</keyword>
<dbReference type="OMA" id="APGVWHV"/>
<comment type="catalytic activity">
    <reaction evidence="7">
        <text>4-demethylwyosine(37) in tRNA(Phe) + S-adenosyl-L-methionine = 4-demethyl-7-[(3S)-3-amino-3-carboxypropyl]wyosine(37) in tRNA(Phe) + S-methyl-5'-thioadenosine + H(+)</text>
        <dbReference type="Rhea" id="RHEA:36355"/>
        <dbReference type="Rhea" id="RHEA-COMP:10164"/>
        <dbReference type="Rhea" id="RHEA-COMP:10378"/>
        <dbReference type="ChEBI" id="CHEBI:15378"/>
        <dbReference type="ChEBI" id="CHEBI:17509"/>
        <dbReference type="ChEBI" id="CHEBI:59789"/>
        <dbReference type="ChEBI" id="CHEBI:64315"/>
        <dbReference type="ChEBI" id="CHEBI:73550"/>
        <dbReference type="EC" id="2.5.1.114"/>
    </reaction>
</comment>
<dbReference type="Pfam" id="PF25133">
    <property type="entry name" value="TYW2_N_2"/>
    <property type="match status" value="1"/>
</dbReference>
<dbReference type="InterPro" id="IPR056743">
    <property type="entry name" value="TRM5-TYW2-like_MTfase"/>
</dbReference>
<evidence type="ECO:0000313" key="10">
    <source>
        <dbReference type="Proteomes" id="UP000007875"/>
    </source>
</evidence>
<evidence type="ECO:0000259" key="8">
    <source>
        <dbReference type="PROSITE" id="PS51684"/>
    </source>
</evidence>
<dbReference type="InParanoid" id="H2Y5Z0"/>
<evidence type="ECO:0000256" key="7">
    <source>
        <dbReference type="ARBA" id="ARBA00049400"/>
    </source>
</evidence>
<evidence type="ECO:0000256" key="3">
    <source>
        <dbReference type="ARBA" id="ARBA00022603"/>
    </source>
</evidence>
<dbReference type="STRING" id="51511.ENSCSAVP00000000738"/>
<organism evidence="9 10">
    <name type="scientific">Ciona savignyi</name>
    <name type="common">Pacific transparent sea squirt</name>
    <dbReference type="NCBI Taxonomy" id="51511"/>
    <lineage>
        <taxon>Eukaryota</taxon>
        <taxon>Metazoa</taxon>
        <taxon>Chordata</taxon>
        <taxon>Tunicata</taxon>
        <taxon>Ascidiacea</taxon>
        <taxon>Phlebobranchia</taxon>
        <taxon>Cionidae</taxon>
        <taxon>Ciona</taxon>
    </lineage>
</organism>
<evidence type="ECO:0000256" key="1">
    <source>
        <dbReference type="ARBA" id="ARBA00004797"/>
    </source>
</evidence>
<dbReference type="GO" id="GO:0030488">
    <property type="term" value="P:tRNA methylation"/>
    <property type="evidence" value="ECO:0007669"/>
    <property type="project" value="TreeGrafter"/>
</dbReference>
<dbReference type="GO" id="GO:0008175">
    <property type="term" value="F:tRNA methyltransferase activity"/>
    <property type="evidence" value="ECO:0007669"/>
    <property type="project" value="TreeGrafter"/>
</dbReference>
<keyword evidence="10" id="KW-1185">Reference proteome</keyword>
<proteinExistence type="predicted"/>
<dbReference type="EC" id="2.5.1.114" evidence="2"/>
<dbReference type="GO" id="GO:0102522">
    <property type="term" value="F:tRNA 4-demethylwyosine alpha-amino-alpha-carboxypropyltransferase activity"/>
    <property type="evidence" value="ECO:0007669"/>
    <property type="project" value="UniProtKB-EC"/>
</dbReference>
<dbReference type="AlphaFoldDB" id="H2Y5Z0"/>
<dbReference type="PANTHER" id="PTHR23245">
    <property type="entry name" value="TRNA METHYLTRANSFERASE"/>
    <property type="match status" value="1"/>
</dbReference>
<evidence type="ECO:0000256" key="5">
    <source>
        <dbReference type="ARBA" id="ARBA00022691"/>
    </source>
</evidence>
<dbReference type="GO" id="GO:0031591">
    <property type="term" value="P:wybutosine biosynthetic process"/>
    <property type="evidence" value="ECO:0007669"/>
    <property type="project" value="TreeGrafter"/>
</dbReference>
<dbReference type="PROSITE" id="PS51684">
    <property type="entry name" value="SAM_MT_TRM5_TYW2"/>
    <property type="match status" value="1"/>
</dbReference>
<reference evidence="10" key="1">
    <citation type="submission" date="2003-08" db="EMBL/GenBank/DDBJ databases">
        <authorList>
            <person name="Birren B."/>
            <person name="Nusbaum C."/>
            <person name="Abebe A."/>
            <person name="Abouelleil A."/>
            <person name="Adekoya E."/>
            <person name="Ait-zahra M."/>
            <person name="Allen N."/>
            <person name="Allen T."/>
            <person name="An P."/>
            <person name="Anderson M."/>
            <person name="Anderson S."/>
            <person name="Arachchi H."/>
            <person name="Armbruster J."/>
            <person name="Bachantsang P."/>
            <person name="Baldwin J."/>
            <person name="Barry A."/>
            <person name="Bayul T."/>
            <person name="Blitshsteyn B."/>
            <person name="Bloom T."/>
            <person name="Blye J."/>
            <person name="Boguslavskiy L."/>
            <person name="Borowsky M."/>
            <person name="Boukhgalter B."/>
            <person name="Brunache A."/>
            <person name="Butler J."/>
            <person name="Calixte N."/>
            <person name="Calvo S."/>
            <person name="Camarata J."/>
            <person name="Campo K."/>
            <person name="Chang J."/>
            <person name="Cheshatsang Y."/>
            <person name="Citroen M."/>
            <person name="Collymore A."/>
            <person name="Considine T."/>
            <person name="Cook A."/>
            <person name="Cooke P."/>
            <person name="Corum B."/>
            <person name="Cuomo C."/>
            <person name="David R."/>
            <person name="Dawoe T."/>
            <person name="Degray S."/>
            <person name="Dodge S."/>
            <person name="Dooley K."/>
            <person name="Dorje P."/>
            <person name="Dorjee K."/>
            <person name="Dorris L."/>
            <person name="Duffey N."/>
            <person name="Dupes A."/>
            <person name="Elkins T."/>
            <person name="Engels R."/>
            <person name="Erickson J."/>
            <person name="Farina A."/>
            <person name="Faro S."/>
            <person name="Ferreira P."/>
            <person name="Fischer H."/>
            <person name="Fitzgerald M."/>
            <person name="Foley K."/>
            <person name="Gage D."/>
            <person name="Galagan J."/>
            <person name="Gearin G."/>
            <person name="Gnerre S."/>
            <person name="Gnirke A."/>
            <person name="Goyette A."/>
            <person name="Graham J."/>
            <person name="Grandbois E."/>
            <person name="Gyaltsen K."/>
            <person name="Hafez N."/>
            <person name="Hagopian D."/>
            <person name="Hagos B."/>
            <person name="Hall J."/>
            <person name="Hatcher B."/>
            <person name="Heller A."/>
            <person name="Higgins H."/>
            <person name="Honan T."/>
            <person name="Horn A."/>
            <person name="Houde N."/>
            <person name="Hughes L."/>
            <person name="Hulme W."/>
            <person name="Husby E."/>
            <person name="Iliev I."/>
            <person name="Jaffe D."/>
            <person name="Jones C."/>
            <person name="Kamal M."/>
            <person name="Kamat A."/>
            <person name="Kamvysselis M."/>
            <person name="Karlsson E."/>
            <person name="Kells C."/>
            <person name="Kieu A."/>
            <person name="Kisner P."/>
            <person name="Kodira C."/>
            <person name="Kulbokas E."/>
            <person name="Labutti K."/>
            <person name="Lama D."/>
            <person name="Landers T."/>
            <person name="Leger J."/>
            <person name="Levine S."/>
            <person name="Lewis D."/>
            <person name="Lewis T."/>
            <person name="Lindblad-toh K."/>
            <person name="Liu X."/>
            <person name="Lokyitsang T."/>
            <person name="Lokyitsang Y."/>
            <person name="Lucien O."/>
            <person name="Lui A."/>
            <person name="Ma L.J."/>
            <person name="Mabbitt R."/>
            <person name="Macdonald J."/>
            <person name="Maclean C."/>
            <person name="Major J."/>
            <person name="Manning J."/>
            <person name="Marabella R."/>
            <person name="Maru K."/>
            <person name="Matthews C."/>
            <person name="Mauceli E."/>
            <person name="Mccarthy M."/>
            <person name="Mcdonough S."/>
            <person name="Mcghee T."/>
            <person name="Meldrim J."/>
            <person name="Meneus L."/>
            <person name="Mesirov J."/>
            <person name="Mihalev A."/>
            <person name="Mihova T."/>
            <person name="Mikkelsen T."/>
            <person name="Mlenga V."/>
            <person name="Moru K."/>
            <person name="Mozes J."/>
            <person name="Mulrain L."/>
            <person name="Munson G."/>
            <person name="Naylor J."/>
            <person name="Newes C."/>
            <person name="Nguyen C."/>
            <person name="Nguyen N."/>
            <person name="Nguyen T."/>
            <person name="Nicol R."/>
            <person name="Nielsen C."/>
            <person name="Nizzari M."/>
            <person name="Norbu C."/>
            <person name="Norbu N."/>
            <person name="O'donnell P."/>
            <person name="Okoawo O."/>
            <person name="O'leary S."/>
            <person name="Omotosho B."/>
            <person name="O'neill K."/>
            <person name="Osman S."/>
            <person name="Parker S."/>
            <person name="Perrin D."/>
            <person name="Phunkhang P."/>
            <person name="Piqani B."/>
            <person name="Purcell S."/>
            <person name="Rachupka T."/>
            <person name="Ramasamy U."/>
            <person name="Rameau R."/>
            <person name="Ray V."/>
            <person name="Raymond C."/>
            <person name="Retta R."/>
            <person name="Richardson S."/>
            <person name="Rise C."/>
            <person name="Rodriguez J."/>
            <person name="Rogers J."/>
            <person name="Rogov P."/>
            <person name="Rutman M."/>
            <person name="Schupbach R."/>
            <person name="Seaman C."/>
            <person name="Settipalli S."/>
            <person name="Sharpe T."/>
            <person name="Sheridan J."/>
            <person name="Sherpa N."/>
            <person name="Shi J."/>
            <person name="Smirnov S."/>
            <person name="Smith C."/>
            <person name="Sougnez C."/>
            <person name="Spencer B."/>
            <person name="Stalker J."/>
            <person name="Stange-thomann N."/>
            <person name="Stavropoulos S."/>
            <person name="Stetson K."/>
            <person name="Stone C."/>
            <person name="Stone S."/>
            <person name="Stubbs M."/>
            <person name="Talamas J."/>
            <person name="Tchuinga P."/>
            <person name="Tenzing P."/>
            <person name="Tesfaye S."/>
            <person name="Theodore J."/>
            <person name="Thoulutsang Y."/>
            <person name="Topham K."/>
            <person name="Towey S."/>
            <person name="Tsamla T."/>
            <person name="Tsomo N."/>
            <person name="Vallee D."/>
            <person name="Vassiliev H."/>
            <person name="Venkataraman V."/>
            <person name="Vinson J."/>
            <person name="Vo A."/>
            <person name="Wade C."/>
            <person name="Wang S."/>
            <person name="Wangchuk T."/>
            <person name="Wangdi T."/>
            <person name="Whittaker C."/>
            <person name="Wilkinson J."/>
            <person name="Wu Y."/>
            <person name="Wyman D."/>
            <person name="Yadav S."/>
            <person name="Yang S."/>
            <person name="Yang X."/>
            <person name="Yeager S."/>
            <person name="Yee E."/>
            <person name="Young G."/>
            <person name="Zainoun J."/>
            <person name="Zembeck L."/>
            <person name="Zimmer A."/>
            <person name="Zody M."/>
            <person name="Lander E."/>
        </authorList>
    </citation>
    <scope>NUCLEOTIDE SEQUENCE [LARGE SCALE GENOMIC DNA]</scope>
</reference>
<evidence type="ECO:0000256" key="6">
    <source>
        <dbReference type="ARBA" id="ARBA00022694"/>
    </source>
</evidence>
<dbReference type="GO" id="GO:0005737">
    <property type="term" value="C:cytoplasm"/>
    <property type="evidence" value="ECO:0007669"/>
    <property type="project" value="TreeGrafter"/>
</dbReference>
<keyword evidence="5" id="KW-0949">S-adenosyl-L-methionine</keyword>
<protein>
    <recommendedName>
        <fullName evidence="2">tRNA(Phe) (4-demethylwyosine(37)-C(7)) aminocarboxypropyltransferase</fullName>
        <ecNumber evidence="2">2.5.1.114</ecNumber>
    </recommendedName>
</protein>
<sequence>MFIVKFQTLIKQNFNKTLCNELVLDLPKRWEKHGDLIVLPCDCFLAEFWKDLPQEKFWECVAEGLHGKRIAKQGRISRNGYRSPQVSMLLGEDGWVTHVDNKIKYNFEVTKCMFASGNITEKIRMAKLNAGEVVVDLFAGIGYFTLPLLVHAKAEFVHACEWNPDAVDALTRNIHDNKVHLKCKIYFGDNRTVCPHGVANRVILGLIPTAQVSYATACKALKPTGGILHIHCNVESKSNVCCNINEGFKFDKQVNYEKAWQANMLHIERVKSYAPHIDHIVLDLQIIQL</sequence>
<dbReference type="SUPFAM" id="SSF53335">
    <property type="entry name" value="S-adenosyl-L-methionine-dependent methyltransferases"/>
    <property type="match status" value="1"/>
</dbReference>
<reference evidence="9" key="3">
    <citation type="submission" date="2025-09" db="UniProtKB">
        <authorList>
            <consortium name="Ensembl"/>
        </authorList>
    </citation>
    <scope>IDENTIFICATION</scope>
</reference>
<name>H2Y5Z0_CIOSA</name>
<dbReference type="Ensembl" id="ENSCSAVT00000000746.1">
    <property type="protein sequence ID" value="ENSCSAVP00000000738.1"/>
    <property type="gene ID" value="ENSCSAVG00000000415.1"/>
</dbReference>
<dbReference type="InterPro" id="IPR030382">
    <property type="entry name" value="MeTrfase_TRM5/TYW2"/>
</dbReference>
<dbReference type="CDD" id="cd02440">
    <property type="entry name" value="AdoMet_MTases"/>
    <property type="match status" value="1"/>
</dbReference>
<evidence type="ECO:0000313" key="9">
    <source>
        <dbReference type="Ensembl" id="ENSCSAVP00000000738.1"/>
    </source>
</evidence>
<comment type="pathway">
    <text evidence="1">tRNA modification; wybutosine-tRNA(Phe) biosynthesis.</text>
</comment>
<dbReference type="PANTHER" id="PTHR23245:SF25">
    <property type="entry name" value="TRNA WYBUTOSINE-SYNTHESIZING PROTEIN 2 HOMOLOG"/>
    <property type="match status" value="1"/>
</dbReference>
<dbReference type="InterPro" id="IPR029063">
    <property type="entry name" value="SAM-dependent_MTases_sf"/>
</dbReference>
<dbReference type="eggNOG" id="KOG1227">
    <property type="taxonomic scope" value="Eukaryota"/>
</dbReference>
<keyword evidence="4" id="KW-0808">Transferase</keyword>
<keyword evidence="3" id="KW-0489">Methyltransferase</keyword>
<dbReference type="Proteomes" id="UP000007875">
    <property type="component" value="Unassembled WGS sequence"/>
</dbReference>
<dbReference type="Gene3D" id="3.40.50.150">
    <property type="entry name" value="Vaccinia Virus protein VP39"/>
    <property type="match status" value="1"/>
</dbReference>
<dbReference type="InterPro" id="IPR056744">
    <property type="entry name" value="TRM5/TYW2-like_N"/>
</dbReference>
<dbReference type="FunFam" id="3.40.50.150:FF:000131">
    <property type="entry name" value="tRNA wybutosine-synthesizing protein 2/3/4"/>
    <property type="match status" value="1"/>
</dbReference>
<dbReference type="GeneTree" id="ENSGT00940000153304"/>
<dbReference type="HOGENOM" id="CLU_022610_1_0_1"/>
<accession>H2Y5Z0</accession>
<evidence type="ECO:0000256" key="4">
    <source>
        <dbReference type="ARBA" id="ARBA00022679"/>
    </source>
</evidence>
<dbReference type="FunCoup" id="H2Y5Z0">
    <property type="interactions" value="2"/>
</dbReference>